<protein>
    <submittedName>
        <fullName evidence="2">Methyltransferase</fullName>
    </submittedName>
</protein>
<dbReference type="Gene3D" id="3.40.50.150">
    <property type="entry name" value="Vaccinia Virus protein VP39"/>
    <property type="match status" value="1"/>
</dbReference>
<dbReference type="InterPro" id="IPR036390">
    <property type="entry name" value="WH_DNA-bd_sf"/>
</dbReference>
<keyword evidence="3" id="KW-1185">Reference proteome</keyword>
<accession>A0A169P929</accession>
<dbReference type="NCBIfam" id="TIGR04543">
    <property type="entry name" value="ketoArg_3Met"/>
    <property type="match status" value="1"/>
</dbReference>
<keyword evidence="2" id="KW-0489">Methyltransferase</keyword>
<dbReference type="Gene3D" id="1.10.10.10">
    <property type="entry name" value="Winged helix-like DNA-binding domain superfamily/Winged helix DNA-binding domain"/>
    <property type="match status" value="1"/>
</dbReference>
<evidence type="ECO:0000313" key="2">
    <source>
        <dbReference type="EMBL" id="BAU86892.1"/>
    </source>
</evidence>
<reference evidence="2 3" key="1">
    <citation type="journal article" date="2016" name="Genome Announc.">
        <title>Complete Genome Sequence of Thiostrepton-Producing Streptomyces laurentii ATCC 31255.</title>
        <authorList>
            <person name="Doi K."/>
            <person name="Fujino Y."/>
            <person name="Nagayoshi Y."/>
            <person name="Ohshima T."/>
            <person name="Ogata S."/>
        </authorList>
    </citation>
    <scope>NUCLEOTIDE SEQUENCE [LARGE SCALE GENOMIC DNA]</scope>
    <source>
        <strain evidence="2 3">ATCC 31255</strain>
    </source>
</reference>
<dbReference type="GO" id="GO:0008168">
    <property type="term" value="F:methyltransferase activity"/>
    <property type="evidence" value="ECO:0007669"/>
    <property type="project" value="UniProtKB-KW"/>
</dbReference>
<dbReference type="AlphaFoldDB" id="A0A169P929"/>
<dbReference type="Proteomes" id="UP000217676">
    <property type="component" value="Chromosome"/>
</dbReference>
<dbReference type="InterPro" id="IPR036388">
    <property type="entry name" value="WH-like_DNA-bd_sf"/>
</dbReference>
<dbReference type="CDD" id="cd02440">
    <property type="entry name" value="AdoMet_MTases"/>
    <property type="match status" value="1"/>
</dbReference>
<dbReference type="SUPFAM" id="SSF53335">
    <property type="entry name" value="S-adenosyl-L-methionine-dependent methyltransferases"/>
    <property type="match status" value="1"/>
</dbReference>
<evidence type="ECO:0000259" key="1">
    <source>
        <dbReference type="Pfam" id="PF13649"/>
    </source>
</evidence>
<dbReference type="GO" id="GO:0032259">
    <property type="term" value="P:methylation"/>
    <property type="evidence" value="ECO:0007669"/>
    <property type="project" value="UniProtKB-KW"/>
</dbReference>
<dbReference type="SUPFAM" id="SSF46785">
    <property type="entry name" value="Winged helix' DNA-binding domain"/>
    <property type="match status" value="1"/>
</dbReference>
<dbReference type="InterPro" id="IPR030899">
    <property type="entry name" value="MrsA"/>
</dbReference>
<name>A0A169P929_STRLU</name>
<evidence type="ECO:0000313" key="3">
    <source>
        <dbReference type="Proteomes" id="UP000217676"/>
    </source>
</evidence>
<dbReference type="InterPro" id="IPR041698">
    <property type="entry name" value="Methyltransf_25"/>
</dbReference>
<dbReference type="InterPro" id="IPR029063">
    <property type="entry name" value="SAM-dependent_MTases_sf"/>
</dbReference>
<keyword evidence="2" id="KW-0808">Transferase</keyword>
<proteinExistence type="predicted"/>
<dbReference type="Pfam" id="PF13649">
    <property type="entry name" value="Methyltransf_25"/>
    <property type="match status" value="1"/>
</dbReference>
<dbReference type="KEGG" id="slau:SLA_6023"/>
<organism evidence="2 3">
    <name type="scientific">Streptomyces laurentii</name>
    <dbReference type="NCBI Taxonomy" id="39478"/>
    <lineage>
        <taxon>Bacteria</taxon>
        <taxon>Bacillati</taxon>
        <taxon>Actinomycetota</taxon>
        <taxon>Actinomycetes</taxon>
        <taxon>Kitasatosporales</taxon>
        <taxon>Streptomycetaceae</taxon>
        <taxon>Streptomyces</taxon>
    </lineage>
</organism>
<dbReference type="EMBL" id="AP017424">
    <property type="protein sequence ID" value="BAU86892.1"/>
    <property type="molecule type" value="Genomic_DNA"/>
</dbReference>
<gene>
    <name evidence="2" type="ORF">SLA_6023</name>
</gene>
<sequence>MTRVATADSDYESGEAMQQSDFEQRLISAIQPIRGFFLAQCVEFAMTSGLLDRLSESAEAGVDRPAKDLDLHPERLTGLLRYLEGEGIVTDSEGTPAITAKGREYLAFRPWYELLIGGYGATLRELPDVMADRGRFASRNGTMAGLGSCGMSRHDAVPLVKRMIACLPEAPSALVDLGCGDGTFLLDLCEGGSPGIGVDPTPGSIEIARRAAAERGMSEQVGFVNATAEDYMARVEAEEAGTPCSVTAFSLQEVLEQQGSDATVEVVRTALNHTPGAHLAIVEVDHRPLDPAVTRHGLGNAYYDPYYFLRQTTEQRLETRAFWEQLIEEAGGHIVESVTTTPEVDSTGLELGFLVRGQ</sequence>
<feature type="domain" description="Methyltransferase" evidence="1">
    <location>
        <begin position="175"/>
        <end position="232"/>
    </location>
</feature>